<evidence type="ECO:0000313" key="1">
    <source>
        <dbReference type="EMBL" id="PMC82252.1"/>
    </source>
</evidence>
<dbReference type="SUPFAM" id="SSF52980">
    <property type="entry name" value="Restriction endonuclease-like"/>
    <property type="match status" value="1"/>
</dbReference>
<gene>
    <name evidence="1" type="ORF">CJ192_00535</name>
</gene>
<reference evidence="1 2" key="1">
    <citation type="submission" date="2017-09" db="EMBL/GenBank/DDBJ databases">
        <title>Bacterial strain isolated from the female urinary microbiota.</title>
        <authorList>
            <person name="Thomas-White K."/>
            <person name="Kumar N."/>
            <person name="Forster S."/>
            <person name="Putonti C."/>
            <person name="Lawley T."/>
            <person name="Wolfe A.J."/>
        </authorList>
    </citation>
    <scope>NUCLEOTIDE SEQUENCE [LARGE SCALE GENOMIC DNA]</scope>
    <source>
        <strain evidence="1 2">UMB0204</strain>
    </source>
</reference>
<dbReference type="InterPro" id="IPR011604">
    <property type="entry name" value="PDDEXK-like_dom_sf"/>
</dbReference>
<sequence>MGFFNSKIIKDIKEKSPLIRKEESFLRKIDNFYVNGQIDIMFEFEDHIILMDFKTDSYKREGFYDKQLEIYKDSIEEALGKKVSKSYIYWYNFKEFEQVNKNHH</sequence>
<evidence type="ECO:0008006" key="3">
    <source>
        <dbReference type="Google" id="ProtNLM"/>
    </source>
</evidence>
<proteinExistence type="predicted"/>
<dbReference type="InterPro" id="IPR011335">
    <property type="entry name" value="Restrct_endonuc-II-like"/>
</dbReference>
<dbReference type="Proteomes" id="UP000235658">
    <property type="component" value="Unassembled WGS sequence"/>
</dbReference>
<name>A0A2N6UK62_9FIRM</name>
<dbReference type="EMBL" id="PNHP01000001">
    <property type="protein sequence ID" value="PMC82252.1"/>
    <property type="molecule type" value="Genomic_DNA"/>
</dbReference>
<dbReference type="AlphaFoldDB" id="A0A2N6UK62"/>
<dbReference type="Gene3D" id="3.90.320.10">
    <property type="match status" value="1"/>
</dbReference>
<comment type="caution">
    <text evidence="1">The sequence shown here is derived from an EMBL/GenBank/DDBJ whole genome shotgun (WGS) entry which is preliminary data.</text>
</comment>
<protein>
    <recommendedName>
        <fullName evidence="3">PD-(D/E)XK endonuclease-like domain-containing protein</fullName>
    </recommendedName>
</protein>
<evidence type="ECO:0000313" key="2">
    <source>
        <dbReference type="Proteomes" id="UP000235658"/>
    </source>
</evidence>
<organism evidence="1 2">
    <name type="scientific">Anaerococcus hydrogenalis</name>
    <dbReference type="NCBI Taxonomy" id="33029"/>
    <lineage>
        <taxon>Bacteria</taxon>
        <taxon>Bacillati</taxon>
        <taxon>Bacillota</taxon>
        <taxon>Tissierellia</taxon>
        <taxon>Tissierellales</taxon>
        <taxon>Peptoniphilaceae</taxon>
        <taxon>Anaerococcus</taxon>
    </lineage>
</organism>
<accession>A0A2N6UK62</accession>